<keyword evidence="2" id="KW-1185">Reference proteome</keyword>
<proteinExistence type="predicted"/>
<dbReference type="RefSeq" id="WP_160197552.1">
    <property type="nucleotide sequence ID" value="NZ_QXXA01000010.1"/>
</dbReference>
<accession>A0A845QXU1</accession>
<sequence>MKILYIPLDERPCNRLFPQFITETREDIELVSPPIELLGNKKKPADVNKLWEYIFSNIKYCDYAVLSIDMLVYGGLIPSRLHYLKKEEAKRRINNIKELKKYNKEIKVYAFNCIMRSPQYNSSEEEPEYYAEHGYNLFRKAYLNDKKNRVDLTSKESEELFGIDIPEEILRDYEERRNFNVDINIEAVNLVKEKVIDFLTIPQDDSSPYGYTAIAQQRVLDYIKKHELELKINIYPGADEVGSSLIARALNDFLDRQIKIYPFYSSTFGPTIIPLYEDRPMNESLKYHVRVCNGVLVENPEKADIILAINSPGKHMQESFDQKDKLDLTYKSFRNLQDFVFKIEEFIEKGKKVIISDSAFSNGGDLTLIKYLDRLDIFDKLIAYGGWNTNCNTLGTVLSSGIYAFDSKDKSKILKHLIYRLVEDVIYQANVRQNITNNFLPKHNLSYTDLKGKEEYVEEEVGKLLLNEYNKYNLSNEYKLNNFKAYLPWRRMFEVGLKFNIE</sequence>
<dbReference type="EMBL" id="QXXA01000010">
    <property type="protein sequence ID" value="NBI07081.1"/>
    <property type="molecule type" value="Genomic_DNA"/>
</dbReference>
<evidence type="ECO:0000313" key="1">
    <source>
        <dbReference type="EMBL" id="NBI07081.1"/>
    </source>
</evidence>
<dbReference type="Proteomes" id="UP000467132">
    <property type="component" value="Unassembled WGS sequence"/>
</dbReference>
<organism evidence="1 2">
    <name type="scientific">Senegalia massiliensis</name>
    <dbReference type="NCBI Taxonomy" id="1720316"/>
    <lineage>
        <taxon>Bacteria</taxon>
        <taxon>Bacillati</taxon>
        <taxon>Bacillota</taxon>
        <taxon>Clostridia</taxon>
        <taxon>Eubacteriales</taxon>
        <taxon>Clostridiaceae</taxon>
        <taxon>Senegalia</taxon>
    </lineage>
</organism>
<comment type="caution">
    <text evidence="1">The sequence shown here is derived from an EMBL/GenBank/DDBJ whole genome shotgun (WGS) entry which is preliminary data.</text>
</comment>
<gene>
    <name evidence="1" type="ORF">D3Z33_09470</name>
</gene>
<dbReference type="InterPro" id="IPR025394">
    <property type="entry name" value="DUF4127"/>
</dbReference>
<evidence type="ECO:0000313" key="2">
    <source>
        <dbReference type="Proteomes" id="UP000467132"/>
    </source>
</evidence>
<dbReference type="AlphaFoldDB" id="A0A845QXU1"/>
<reference evidence="1 2" key="1">
    <citation type="submission" date="2018-08" db="EMBL/GenBank/DDBJ databases">
        <title>Murine metabolic-syndrome-specific gut microbial biobank.</title>
        <authorList>
            <person name="Liu C."/>
        </authorList>
    </citation>
    <scope>NUCLEOTIDE SEQUENCE [LARGE SCALE GENOMIC DNA]</scope>
    <source>
        <strain evidence="1 2">583</strain>
    </source>
</reference>
<name>A0A845QXU1_9CLOT</name>
<protein>
    <submittedName>
        <fullName evidence="1">DUF4127 family protein</fullName>
    </submittedName>
</protein>
<dbReference type="OrthoDB" id="9789552at2"/>
<dbReference type="Pfam" id="PF13552">
    <property type="entry name" value="DUF4127"/>
    <property type="match status" value="1"/>
</dbReference>